<dbReference type="InterPro" id="IPR003018">
    <property type="entry name" value="GAF"/>
</dbReference>
<dbReference type="InterPro" id="IPR058031">
    <property type="entry name" value="AAA_lid_NorR"/>
</dbReference>
<dbReference type="NCBIfam" id="NF003451">
    <property type="entry name" value="PRK05022.1"/>
    <property type="match status" value="1"/>
</dbReference>
<accession>A0A9Q6WPC5</accession>
<evidence type="ECO:0000256" key="5">
    <source>
        <dbReference type="ARBA" id="ARBA00023163"/>
    </source>
</evidence>
<dbReference type="InterPro" id="IPR025662">
    <property type="entry name" value="Sigma_54_int_dom_ATP-bd_1"/>
</dbReference>
<evidence type="ECO:0000313" key="7">
    <source>
        <dbReference type="EMBL" id="MEO1758238.1"/>
    </source>
</evidence>
<organism evidence="8 9">
    <name type="scientific">Paraburkholderia caribensis</name>
    <dbReference type="NCBI Taxonomy" id="75105"/>
    <lineage>
        <taxon>Bacteria</taxon>
        <taxon>Pseudomonadati</taxon>
        <taxon>Pseudomonadota</taxon>
        <taxon>Betaproteobacteria</taxon>
        <taxon>Burkholderiales</taxon>
        <taxon>Burkholderiaceae</taxon>
        <taxon>Paraburkholderia</taxon>
    </lineage>
</organism>
<keyword evidence="3" id="KW-0805">Transcription regulation</keyword>
<dbReference type="Gene3D" id="3.40.50.300">
    <property type="entry name" value="P-loop containing nucleotide triphosphate hydrolases"/>
    <property type="match status" value="1"/>
</dbReference>
<dbReference type="GO" id="GO:0006355">
    <property type="term" value="P:regulation of DNA-templated transcription"/>
    <property type="evidence" value="ECO:0007669"/>
    <property type="project" value="InterPro"/>
</dbReference>
<protein>
    <submittedName>
        <fullName evidence="8">Nitric oxide reductase transcription regulator</fullName>
    </submittedName>
    <submittedName>
        <fullName evidence="7">Nitric oxide reductase transcriptional regulator NorR</fullName>
    </submittedName>
</protein>
<dbReference type="GO" id="GO:0043565">
    <property type="term" value="F:sequence-specific DNA binding"/>
    <property type="evidence" value="ECO:0007669"/>
    <property type="project" value="InterPro"/>
</dbReference>
<proteinExistence type="predicted"/>
<dbReference type="PANTHER" id="PTHR32071:SF35">
    <property type="entry name" value="ANAEROBIC NITRIC OXIDE REDUCTASE TRANSCRIPTION REGULATOR NORR"/>
    <property type="match status" value="1"/>
</dbReference>
<dbReference type="CDD" id="cd00009">
    <property type="entry name" value="AAA"/>
    <property type="match status" value="1"/>
</dbReference>
<dbReference type="InterPro" id="IPR003593">
    <property type="entry name" value="AAA+_ATPase"/>
</dbReference>
<evidence type="ECO:0000256" key="3">
    <source>
        <dbReference type="ARBA" id="ARBA00023015"/>
    </source>
</evidence>
<dbReference type="SUPFAM" id="SSF55781">
    <property type="entry name" value="GAF domain-like"/>
    <property type="match status" value="1"/>
</dbReference>
<dbReference type="InterPro" id="IPR009057">
    <property type="entry name" value="Homeodomain-like_sf"/>
</dbReference>
<reference evidence="7 10" key="3">
    <citation type="submission" date="2024-01" db="EMBL/GenBank/DDBJ databases">
        <title>The diversity of rhizobia nodulating Mimosa spp. in eleven states of Brazil covering several biomes is determined by host plant, location, and edaphic factors.</title>
        <authorList>
            <person name="Rouws L."/>
            <person name="Barauna A."/>
            <person name="Beukes C."/>
            <person name="De Faria S.M."/>
            <person name="Gross E."/>
            <person name="Dos Reis Junior F.B."/>
            <person name="Simon M."/>
            <person name="Maluk M."/>
            <person name="Odee D.W."/>
            <person name="Kenicer G."/>
            <person name="Young J.P.W."/>
            <person name="Reis V.M."/>
            <person name="Zilli J."/>
            <person name="James E.K."/>
        </authorList>
    </citation>
    <scope>NUCLEOTIDE SEQUENCE [LARGE SCALE GENOMIC DNA]</scope>
    <source>
        <strain evidence="7 10">JHI1651</strain>
    </source>
</reference>
<dbReference type="InterPro" id="IPR025943">
    <property type="entry name" value="Sigma_54_int_dom_ATP-bd_2"/>
</dbReference>
<dbReference type="Gene3D" id="1.10.10.60">
    <property type="entry name" value="Homeodomain-like"/>
    <property type="match status" value="1"/>
</dbReference>
<dbReference type="PROSITE" id="PS00675">
    <property type="entry name" value="SIGMA54_INTERACT_1"/>
    <property type="match status" value="1"/>
</dbReference>
<dbReference type="InterPro" id="IPR002197">
    <property type="entry name" value="HTH_Fis"/>
</dbReference>
<dbReference type="InterPro" id="IPR002078">
    <property type="entry name" value="Sigma_54_int"/>
</dbReference>
<dbReference type="GO" id="GO:0005524">
    <property type="term" value="F:ATP binding"/>
    <property type="evidence" value="ECO:0007669"/>
    <property type="project" value="UniProtKB-KW"/>
</dbReference>
<dbReference type="Pfam" id="PF01590">
    <property type="entry name" value="GAF"/>
    <property type="match status" value="1"/>
</dbReference>
<keyword evidence="5" id="KW-0804">Transcription</keyword>
<dbReference type="SMART" id="SM00065">
    <property type="entry name" value="GAF"/>
    <property type="match status" value="1"/>
</dbReference>
<dbReference type="Gene3D" id="3.30.450.40">
    <property type="match status" value="1"/>
</dbReference>
<evidence type="ECO:0000313" key="8">
    <source>
        <dbReference type="EMBL" id="QLB65371.1"/>
    </source>
</evidence>
<dbReference type="Pfam" id="PF00158">
    <property type="entry name" value="Sigma54_activat"/>
    <property type="match status" value="1"/>
</dbReference>
<dbReference type="PROSITE" id="PS00676">
    <property type="entry name" value="SIGMA54_INTERACT_2"/>
    <property type="match status" value="1"/>
</dbReference>
<dbReference type="InterPro" id="IPR027417">
    <property type="entry name" value="P-loop_NTPase"/>
</dbReference>
<dbReference type="RefSeq" id="WP_060604282.1">
    <property type="nucleotide sequence ID" value="NZ_CADFFM010000013.1"/>
</dbReference>
<dbReference type="AlphaFoldDB" id="A0A9Q6WPC5"/>
<dbReference type="EMBL" id="CP015959">
    <property type="protein sequence ID" value="QLB65371.1"/>
    <property type="molecule type" value="Genomic_DNA"/>
</dbReference>
<gene>
    <name evidence="7" type="primary">norR</name>
    <name evidence="8" type="ORF">A9O66_23615</name>
    <name evidence="7" type="ORF">VOI32_30405</name>
</gene>
<dbReference type="PANTHER" id="PTHR32071">
    <property type="entry name" value="TRANSCRIPTIONAL REGULATORY PROTEIN"/>
    <property type="match status" value="1"/>
</dbReference>
<dbReference type="Gene3D" id="1.10.8.60">
    <property type="match status" value="1"/>
</dbReference>
<dbReference type="SUPFAM" id="SSF52540">
    <property type="entry name" value="P-loop containing nucleoside triphosphate hydrolases"/>
    <property type="match status" value="1"/>
</dbReference>
<evidence type="ECO:0000259" key="6">
    <source>
        <dbReference type="PROSITE" id="PS50045"/>
    </source>
</evidence>
<keyword evidence="4" id="KW-0238">DNA-binding</keyword>
<keyword evidence="2" id="KW-0067">ATP-binding</keyword>
<name>A0A9Q6WPC5_9BURK</name>
<dbReference type="OrthoDB" id="9761705at2"/>
<dbReference type="EMBL" id="JAYLVJ010000050">
    <property type="protein sequence ID" value="MEO1758238.1"/>
    <property type="molecule type" value="Genomic_DNA"/>
</dbReference>
<dbReference type="PRINTS" id="PR01590">
    <property type="entry name" value="HTHFIS"/>
</dbReference>
<dbReference type="Proteomes" id="UP001462961">
    <property type="component" value="Unassembled WGS sequence"/>
</dbReference>
<evidence type="ECO:0000313" key="9">
    <source>
        <dbReference type="Proteomes" id="UP000509548"/>
    </source>
</evidence>
<dbReference type="PROSITE" id="PS00688">
    <property type="entry name" value="SIGMA54_INTERACT_3"/>
    <property type="match status" value="1"/>
</dbReference>
<keyword evidence="1" id="KW-0547">Nucleotide-binding</keyword>
<sequence length="532" mass="58381">MTRVKTTSHRVKLTASEVLDALIPLVEDLSRDLPERERYRRLLTTLRTLFPGDAAALLRLDEDTLVPLAIDGLSGDTLGRRFRVSDHPRFEALLSSEEPTRFPADSDLPDPYDGLVQGVSGHLEVHDCLGCPLLIGGRPWGLLTLDSLDPERFDSIDMNTLQAFLSLAAATVSVAERIDTLERNTEEERQRAEAYRQASGQSSRELIGSSAAHQQLVNEIRVVANSELTVLVTGETGVGKELVANAIHSGSPRANKPMISLNCAALPDTLVESELFGHVRGAFSGASSDRRGKFELADGGTLFLDEVGELPLGVQAKLLRVLQNGQLQRIGSDSEHKVDVRLIAATNRDLAEEVREGRFRADLYHRLSVYPLRVPPLRERGRDVLLLAGYFLEENRARLGLLSIRLGQDAQAALLSYNWPGNVRELEHMIGRSAFKALSRHRERPRILTLTAPDLGMSANHGGELPAAASLSASMGADEATATDFRSAVTAYERTLVSDALERNNHNWAAVARSLGMDRANLNRLARRLGLK</sequence>
<dbReference type="SUPFAM" id="SSF46689">
    <property type="entry name" value="Homeodomain-like"/>
    <property type="match status" value="1"/>
</dbReference>
<dbReference type="SMART" id="SM00382">
    <property type="entry name" value="AAA"/>
    <property type="match status" value="1"/>
</dbReference>
<dbReference type="FunFam" id="3.40.50.300:FF:000006">
    <property type="entry name" value="DNA-binding transcriptional regulator NtrC"/>
    <property type="match status" value="1"/>
</dbReference>
<dbReference type="PROSITE" id="PS50045">
    <property type="entry name" value="SIGMA54_INTERACT_4"/>
    <property type="match status" value="1"/>
</dbReference>
<dbReference type="InterPro" id="IPR025944">
    <property type="entry name" value="Sigma_54_int_dom_CS"/>
</dbReference>
<dbReference type="Proteomes" id="UP000509548">
    <property type="component" value="Chromosome 2"/>
</dbReference>
<feature type="domain" description="Sigma-54 factor interaction" evidence="6">
    <location>
        <begin position="206"/>
        <end position="435"/>
    </location>
</feature>
<keyword evidence="10" id="KW-1185">Reference proteome</keyword>
<reference evidence="8" key="2">
    <citation type="submission" date="2016-06" db="EMBL/GenBank/DDBJ databases">
        <authorList>
            <person name="Huang P."/>
            <person name="Jiang X."/>
            <person name="Liu X."/>
        </authorList>
    </citation>
    <scope>NUCLEOTIDE SEQUENCE</scope>
    <source>
        <strain evidence="8">852011</strain>
    </source>
</reference>
<evidence type="ECO:0000313" key="10">
    <source>
        <dbReference type="Proteomes" id="UP001462961"/>
    </source>
</evidence>
<evidence type="ECO:0000256" key="2">
    <source>
        <dbReference type="ARBA" id="ARBA00022840"/>
    </source>
</evidence>
<evidence type="ECO:0000256" key="4">
    <source>
        <dbReference type="ARBA" id="ARBA00023125"/>
    </source>
</evidence>
<dbReference type="InterPro" id="IPR029016">
    <property type="entry name" value="GAF-like_dom_sf"/>
</dbReference>
<dbReference type="Pfam" id="PF25601">
    <property type="entry name" value="AAA_lid_14"/>
    <property type="match status" value="1"/>
</dbReference>
<reference evidence="8 9" key="1">
    <citation type="journal article" date="2014" name="Genome Announc.">
        <title>Draft Genome Sequence of the Haloacid-Degrading Burkholderia caribensis Strain MBA4.</title>
        <authorList>
            <person name="Pan Y."/>
            <person name="Kong K.F."/>
            <person name="Tsang J.S."/>
        </authorList>
    </citation>
    <scope>NUCLEOTIDE SEQUENCE [LARGE SCALE GENOMIC DNA]</scope>
    <source>
        <strain evidence="8 9">852011</strain>
    </source>
</reference>
<evidence type="ECO:0000256" key="1">
    <source>
        <dbReference type="ARBA" id="ARBA00022741"/>
    </source>
</evidence>